<dbReference type="SMART" id="SM00091">
    <property type="entry name" value="PAS"/>
    <property type="match status" value="2"/>
</dbReference>
<feature type="domain" description="PAC" evidence="12">
    <location>
        <begin position="219"/>
        <end position="273"/>
    </location>
</feature>
<dbReference type="InterPro" id="IPR001610">
    <property type="entry name" value="PAC"/>
</dbReference>
<keyword evidence="6" id="KW-0418">Kinase</keyword>
<evidence type="ECO:0000256" key="4">
    <source>
        <dbReference type="ARBA" id="ARBA00022679"/>
    </source>
</evidence>
<dbReference type="SUPFAM" id="SSF47384">
    <property type="entry name" value="Homodimeric domain of signal transducing histidine kinase"/>
    <property type="match status" value="1"/>
</dbReference>
<keyword evidence="4" id="KW-0808">Transferase</keyword>
<evidence type="ECO:0000259" key="10">
    <source>
        <dbReference type="PROSITE" id="PS50109"/>
    </source>
</evidence>
<dbReference type="Pfam" id="PF13426">
    <property type="entry name" value="PAS_9"/>
    <property type="match status" value="2"/>
</dbReference>
<dbReference type="NCBIfam" id="TIGR00229">
    <property type="entry name" value="sensory_box"/>
    <property type="match status" value="2"/>
</dbReference>
<proteinExistence type="predicted"/>
<keyword evidence="9" id="KW-0902">Two-component regulatory system</keyword>
<dbReference type="Gene3D" id="3.30.450.20">
    <property type="entry name" value="PAS domain"/>
    <property type="match status" value="2"/>
</dbReference>
<dbReference type="SMART" id="SM00388">
    <property type="entry name" value="HisKA"/>
    <property type="match status" value="1"/>
</dbReference>
<protein>
    <recommendedName>
        <fullName evidence="2">histidine kinase</fullName>
        <ecNumber evidence="2">2.7.13.3</ecNumber>
    </recommendedName>
</protein>
<dbReference type="CDD" id="cd00082">
    <property type="entry name" value="HisKA"/>
    <property type="match status" value="1"/>
</dbReference>
<accession>A0A417YYJ0</accession>
<evidence type="ECO:0000259" key="12">
    <source>
        <dbReference type="PROSITE" id="PS50113"/>
    </source>
</evidence>
<dbReference type="GO" id="GO:0000155">
    <property type="term" value="F:phosphorelay sensor kinase activity"/>
    <property type="evidence" value="ECO:0007669"/>
    <property type="project" value="InterPro"/>
</dbReference>
<dbReference type="GO" id="GO:0005524">
    <property type="term" value="F:ATP binding"/>
    <property type="evidence" value="ECO:0007669"/>
    <property type="project" value="UniProtKB-KW"/>
</dbReference>
<dbReference type="Gene3D" id="1.10.287.130">
    <property type="match status" value="1"/>
</dbReference>
<sequence length="494" mass="55073">MGCLLFRGGTMMALEPVSMDFSSDILAALDQAFSISVTDSNGVIVYVNDAFCELVRYPKEGLVGKGYDWLDSGYHSERFLQGILEKIRSGFPWVGNMRIKAKDGSFYWMHTKIVPQLGMDGKPEKYICISEDITKQKQVEENLIITSKSLSSIASALNESSIIVITDTQGKITYANDNFCEASKYSKDELVGIDQSLLNSGFHPQSFFNKIWDQIGQGGVWKGEILKKAKDETFYWIYATIIPFMSADGKIKSYVEIGHDITTKKKTEEMLVRAEKLSVIGELAAGVAHEIRNPLTSLRGFARLLKEDETASREMYLSIIIDEIERINHIVNDFMVLAKPYVVEFKEKKLVPILKHAISLLESECNLKNVRIDLAYGKGLDAVSVLGDEHQLKQVFINLIKNGIEAMPKGGDLRVSLSADGGNVFVDIKDNGLGMSEEMLNRIGEPFYSTKEQGTGLGLMVSFTIVQNHKGNIEVSSEVGKGTNFRVELPRLEE</sequence>
<dbReference type="InterPro" id="IPR036097">
    <property type="entry name" value="HisK_dim/P_sf"/>
</dbReference>
<reference evidence="13 14" key="1">
    <citation type="journal article" date="2017" name="Int. J. Syst. Evol. Microbiol.">
        <title>Bacillus notoginsengisoli sp. nov., a novel bacterium isolated from the rhizosphere of Panax notoginseng.</title>
        <authorList>
            <person name="Zhang M.Y."/>
            <person name="Cheng J."/>
            <person name="Cai Y."/>
            <person name="Zhang T.Y."/>
            <person name="Wu Y.Y."/>
            <person name="Manikprabhu D."/>
            <person name="Li W.J."/>
            <person name="Zhang Y.X."/>
        </authorList>
    </citation>
    <scope>NUCLEOTIDE SEQUENCE [LARGE SCALE GENOMIC DNA]</scope>
    <source>
        <strain evidence="13 14">JCM 30743</strain>
    </source>
</reference>
<comment type="catalytic activity">
    <reaction evidence="1">
        <text>ATP + protein L-histidine = ADP + protein N-phospho-L-histidine.</text>
        <dbReference type="EC" id="2.7.13.3"/>
    </reaction>
</comment>
<dbReference type="Gene3D" id="3.30.565.10">
    <property type="entry name" value="Histidine kinase-like ATPase, C-terminal domain"/>
    <property type="match status" value="1"/>
</dbReference>
<name>A0A417YYJ0_9BACI</name>
<keyword evidence="14" id="KW-1185">Reference proteome</keyword>
<dbReference type="CDD" id="cd00130">
    <property type="entry name" value="PAS"/>
    <property type="match status" value="2"/>
</dbReference>
<dbReference type="PANTHER" id="PTHR43065:SF34">
    <property type="entry name" value="SPORULATION KINASE A"/>
    <property type="match status" value="1"/>
</dbReference>
<dbReference type="FunFam" id="1.10.287.130:FF:000040">
    <property type="entry name" value="PAS domain-containing sensor histidine kinase"/>
    <property type="match status" value="1"/>
</dbReference>
<dbReference type="SMART" id="SM00387">
    <property type="entry name" value="HATPase_c"/>
    <property type="match status" value="1"/>
</dbReference>
<feature type="domain" description="PAC" evidence="12">
    <location>
        <begin position="93"/>
        <end position="145"/>
    </location>
</feature>
<dbReference type="InterPro" id="IPR035965">
    <property type="entry name" value="PAS-like_dom_sf"/>
</dbReference>
<dbReference type="InterPro" id="IPR003594">
    <property type="entry name" value="HATPase_dom"/>
</dbReference>
<comment type="caution">
    <text evidence="13">The sequence shown here is derived from an EMBL/GenBank/DDBJ whole genome shotgun (WGS) entry which is preliminary data.</text>
</comment>
<dbReference type="PANTHER" id="PTHR43065">
    <property type="entry name" value="SENSOR HISTIDINE KINASE"/>
    <property type="match status" value="1"/>
</dbReference>
<evidence type="ECO:0000256" key="3">
    <source>
        <dbReference type="ARBA" id="ARBA00022553"/>
    </source>
</evidence>
<evidence type="ECO:0000256" key="7">
    <source>
        <dbReference type="ARBA" id="ARBA00022840"/>
    </source>
</evidence>
<dbReference type="InterPro" id="IPR004358">
    <property type="entry name" value="Sig_transdc_His_kin-like_C"/>
</dbReference>
<dbReference type="AlphaFoldDB" id="A0A417YYJ0"/>
<dbReference type="EMBL" id="QWEG01000002">
    <property type="protein sequence ID" value="RHW42829.1"/>
    <property type="molecule type" value="Genomic_DNA"/>
</dbReference>
<evidence type="ECO:0000256" key="9">
    <source>
        <dbReference type="ARBA" id="ARBA00023012"/>
    </source>
</evidence>
<dbReference type="InterPro" id="IPR036890">
    <property type="entry name" value="HATPase_C_sf"/>
</dbReference>
<dbReference type="SMART" id="SM00086">
    <property type="entry name" value="PAC"/>
    <property type="match status" value="2"/>
</dbReference>
<dbReference type="PROSITE" id="PS50112">
    <property type="entry name" value="PAS"/>
    <property type="match status" value="2"/>
</dbReference>
<dbReference type="EC" id="2.7.13.3" evidence="2"/>
<dbReference type="GO" id="GO:0030435">
    <property type="term" value="P:sporulation resulting in formation of a cellular spore"/>
    <property type="evidence" value="ECO:0007669"/>
    <property type="project" value="UniProtKB-KW"/>
</dbReference>
<organism evidence="13 14">
    <name type="scientific">Neobacillus notoginsengisoli</name>
    <dbReference type="NCBI Taxonomy" id="1578198"/>
    <lineage>
        <taxon>Bacteria</taxon>
        <taxon>Bacillati</taxon>
        <taxon>Bacillota</taxon>
        <taxon>Bacilli</taxon>
        <taxon>Bacillales</taxon>
        <taxon>Bacillaceae</taxon>
        <taxon>Neobacillus</taxon>
    </lineage>
</organism>
<evidence type="ECO:0000256" key="6">
    <source>
        <dbReference type="ARBA" id="ARBA00022777"/>
    </source>
</evidence>
<dbReference type="Pfam" id="PF02518">
    <property type="entry name" value="HATPase_c"/>
    <property type="match status" value="1"/>
</dbReference>
<dbReference type="PROSITE" id="PS50113">
    <property type="entry name" value="PAC"/>
    <property type="match status" value="2"/>
</dbReference>
<dbReference type="InterPro" id="IPR003661">
    <property type="entry name" value="HisK_dim/P_dom"/>
</dbReference>
<dbReference type="InterPro" id="IPR000014">
    <property type="entry name" value="PAS"/>
</dbReference>
<dbReference type="Proteomes" id="UP000284416">
    <property type="component" value="Unassembled WGS sequence"/>
</dbReference>
<feature type="domain" description="PAS" evidence="11">
    <location>
        <begin position="35"/>
        <end position="65"/>
    </location>
</feature>
<feature type="domain" description="PAS" evidence="11">
    <location>
        <begin position="146"/>
        <end position="206"/>
    </location>
</feature>
<evidence type="ECO:0000256" key="8">
    <source>
        <dbReference type="ARBA" id="ARBA00022969"/>
    </source>
</evidence>
<feature type="domain" description="Histidine kinase" evidence="10">
    <location>
        <begin position="286"/>
        <end position="493"/>
    </location>
</feature>
<keyword evidence="5" id="KW-0547">Nucleotide-binding</keyword>
<dbReference type="Pfam" id="PF00512">
    <property type="entry name" value="HisKA"/>
    <property type="match status" value="1"/>
</dbReference>
<dbReference type="PROSITE" id="PS50109">
    <property type="entry name" value="HIS_KIN"/>
    <property type="match status" value="1"/>
</dbReference>
<evidence type="ECO:0000256" key="2">
    <source>
        <dbReference type="ARBA" id="ARBA00012438"/>
    </source>
</evidence>
<evidence type="ECO:0000313" key="13">
    <source>
        <dbReference type="EMBL" id="RHW42829.1"/>
    </source>
</evidence>
<evidence type="ECO:0000256" key="5">
    <source>
        <dbReference type="ARBA" id="ARBA00022741"/>
    </source>
</evidence>
<keyword evidence="3" id="KW-0597">Phosphoprotein</keyword>
<dbReference type="PRINTS" id="PR00344">
    <property type="entry name" value="BCTRLSENSOR"/>
</dbReference>
<evidence type="ECO:0000313" key="14">
    <source>
        <dbReference type="Proteomes" id="UP000284416"/>
    </source>
</evidence>
<dbReference type="InterPro" id="IPR000700">
    <property type="entry name" value="PAS-assoc_C"/>
</dbReference>
<evidence type="ECO:0000259" key="11">
    <source>
        <dbReference type="PROSITE" id="PS50112"/>
    </source>
</evidence>
<dbReference type="InterPro" id="IPR005467">
    <property type="entry name" value="His_kinase_dom"/>
</dbReference>
<keyword evidence="8" id="KW-0749">Sporulation</keyword>
<dbReference type="SUPFAM" id="SSF55785">
    <property type="entry name" value="PYP-like sensor domain (PAS domain)"/>
    <property type="match status" value="2"/>
</dbReference>
<evidence type="ECO:0000256" key="1">
    <source>
        <dbReference type="ARBA" id="ARBA00000085"/>
    </source>
</evidence>
<gene>
    <name evidence="13" type="ORF">D1B31_04425</name>
</gene>
<dbReference type="SUPFAM" id="SSF55874">
    <property type="entry name" value="ATPase domain of HSP90 chaperone/DNA topoisomerase II/histidine kinase"/>
    <property type="match status" value="1"/>
</dbReference>
<keyword evidence="7" id="KW-0067">ATP-binding</keyword>